<keyword evidence="3" id="KW-0418">Kinase</keyword>
<dbReference type="InterPro" id="IPR050640">
    <property type="entry name" value="Bact_2-comp_sensor_kinase"/>
</dbReference>
<dbReference type="Pfam" id="PF06580">
    <property type="entry name" value="His_kinase"/>
    <property type="match status" value="1"/>
</dbReference>
<keyword evidence="1" id="KW-0472">Membrane</keyword>
<proteinExistence type="predicted"/>
<keyword evidence="1" id="KW-0812">Transmembrane</keyword>
<dbReference type="Gene3D" id="3.30.565.10">
    <property type="entry name" value="Histidine kinase-like ATPase, C-terminal domain"/>
    <property type="match status" value="1"/>
</dbReference>
<feature type="transmembrane region" description="Helical" evidence="1">
    <location>
        <begin position="62"/>
        <end position="80"/>
    </location>
</feature>
<dbReference type="InterPro" id="IPR010559">
    <property type="entry name" value="Sig_transdc_His_kin_internal"/>
</dbReference>
<protein>
    <submittedName>
        <fullName evidence="3">Histidine kinase</fullName>
    </submittedName>
</protein>
<dbReference type="OrthoDB" id="9809908at2"/>
<name>A0A5C7FKV3_9BACT</name>
<evidence type="ECO:0000313" key="3">
    <source>
        <dbReference type="EMBL" id="TXF86709.1"/>
    </source>
</evidence>
<dbReference type="PANTHER" id="PTHR34220">
    <property type="entry name" value="SENSOR HISTIDINE KINASE YPDA"/>
    <property type="match status" value="1"/>
</dbReference>
<evidence type="ECO:0000313" key="4">
    <source>
        <dbReference type="Proteomes" id="UP000321907"/>
    </source>
</evidence>
<feature type="domain" description="Signal transduction histidine kinase internal region" evidence="2">
    <location>
        <begin position="169"/>
        <end position="245"/>
    </location>
</feature>
<dbReference type="Proteomes" id="UP000321907">
    <property type="component" value="Unassembled WGS sequence"/>
</dbReference>
<keyword evidence="4" id="KW-1185">Reference proteome</keyword>
<dbReference type="RefSeq" id="WP_147932390.1">
    <property type="nucleotide sequence ID" value="NZ_VOXD01000038.1"/>
</dbReference>
<dbReference type="PANTHER" id="PTHR34220:SF7">
    <property type="entry name" value="SENSOR HISTIDINE KINASE YPDA"/>
    <property type="match status" value="1"/>
</dbReference>
<dbReference type="EMBL" id="VOXD01000038">
    <property type="protein sequence ID" value="TXF86709.1"/>
    <property type="molecule type" value="Genomic_DNA"/>
</dbReference>
<feature type="transmembrane region" description="Helical" evidence="1">
    <location>
        <begin position="92"/>
        <end position="110"/>
    </location>
</feature>
<dbReference type="InterPro" id="IPR036890">
    <property type="entry name" value="HATPase_C_sf"/>
</dbReference>
<dbReference type="GO" id="GO:0000155">
    <property type="term" value="F:phosphorelay sensor kinase activity"/>
    <property type="evidence" value="ECO:0007669"/>
    <property type="project" value="InterPro"/>
</dbReference>
<dbReference type="SUPFAM" id="SSF55874">
    <property type="entry name" value="ATPase domain of HSP90 chaperone/DNA topoisomerase II/histidine kinase"/>
    <property type="match status" value="1"/>
</dbReference>
<gene>
    <name evidence="3" type="ORF">FUA23_19200</name>
</gene>
<feature type="transmembrane region" description="Helical" evidence="1">
    <location>
        <begin position="130"/>
        <end position="150"/>
    </location>
</feature>
<dbReference type="GO" id="GO:0016020">
    <property type="term" value="C:membrane"/>
    <property type="evidence" value="ECO:0007669"/>
    <property type="project" value="InterPro"/>
</dbReference>
<dbReference type="AlphaFoldDB" id="A0A5C7FKV3"/>
<comment type="caution">
    <text evidence="3">The sequence shown here is derived from an EMBL/GenBank/DDBJ whole genome shotgun (WGS) entry which is preliminary data.</text>
</comment>
<evidence type="ECO:0000256" key="1">
    <source>
        <dbReference type="SAM" id="Phobius"/>
    </source>
</evidence>
<keyword evidence="3" id="KW-0808">Transferase</keyword>
<evidence type="ECO:0000259" key="2">
    <source>
        <dbReference type="Pfam" id="PF06580"/>
    </source>
</evidence>
<reference evidence="3 4" key="1">
    <citation type="submission" date="2019-08" db="EMBL/GenBank/DDBJ databases">
        <title>Lewinella sp. strain SSH13 Genome sequencing and assembly.</title>
        <authorList>
            <person name="Kim I."/>
        </authorList>
    </citation>
    <scope>NUCLEOTIDE SEQUENCE [LARGE SCALE GENOMIC DNA]</scope>
    <source>
        <strain evidence="3 4">SSH13</strain>
    </source>
</reference>
<accession>A0A5C7FKV3</accession>
<sequence length="385" mass="43994">MSVINSDTIKKDAGSFLDRLGHTLTQRPFYHAGGWLAFFVFLVLMQWRIGDFSFGLSVASEAINVVFYIIIVYINLLYLFPQYLKKGQYWTYLLLLIGVALIFTPLKLVLKYFLFSKVGSIQDDILNNLYAYFFSTFLVAALSTVGKIMIDWIVQNRKKTVTENESMQSELRFLKSQINPHFLFNTLNSLYALTLKKDDKAPDIVIKLSEMMRYMLYECNEPRVPLKKEINYLRNYLDLERLRQRKGIDIQLKVNGNVSDQMIAPLMLIPFLENSFKHGVNANIKDGFVVATLNVEPRAVHFILENSKGSQMPSQLHGSRPSGGIGLVNVRRRLDLLYKGRYELNIRESPSTYAVHLDLELAPAPIAELPAQTVGSAGESKNVFR</sequence>
<organism evidence="3 4">
    <name type="scientific">Neolewinella aurantiaca</name>
    <dbReference type="NCBI Taxonomy" id="2602767"/>
    <lineage>
        <taxon>Bacteria</taxon>
        <taxon>Pseudomonadati</taxon>
        <taxon>Bacteroidota</taxon>
        <taxon>Saprospiria</taxon>
        <taxon>Saprospirales</taxon>
        <taxon>Lewinellaceae</taxon>
        <taxon>Neolewinella</taxon>
    </lineage>
</organism>
<feature type="transmembrane region" description="Helical" evidence="1">
    <location>
        <begin position="29"/>
        <end position="50"/>
    </location>
</feature>
<keyword evidence="1" id="KW-1133">Transmembrane helix</keyword>